<dbReference type="Pfam" id="PF04002">
    <property type="entry name" value="RadC"/>
    <property type="match status" value="1"/>
</dbReference>
<gene>
    <name evidence="2" type="ORF">GCM10011339_28680</name>
</gene>
<dbReference type="Gene3D" id="3.40.140.10">
    <property type="entry name" value="Cytidine Deaminase, domain 2"/>
    <property type="match status" value="1"/>
</dbReference>
<dbReference type="InterPro" id="IPR025657">
    <property type="entry name" value="RadC_JAB"/>
</dbReference>
<reference evidence="3" key="1">
    <citation type="journal article" date="2019" name="Int. J. Syst. Evol. Microbiol.">
        <title>The Global Catalogue of Microorganisms (GCM) 10K type strain sequencing project: providing services to taxonomists for standard genome sequencing and annotation.</title>
        <authorList>
            <consortium name="The Broad Institute Genomics Platform"/>
            <consortium name="The Broad Institute Genome Sequencing Center for Infectious Disease"/>
            <person name="Wu L."/>
            <person name="Ma J."/>
        </authorList>
    </citation>
    <scope>NUCLEOTIDE SEQUENCE [LARGE SCALE GENOMIC DNA]</scope>
    <source>
        <strain evidence="3">CGMCC 1.15407</strain>
    </source>
</reference>
<organism evidence="2 3">
    <name type="scientific">Echinicola rosea</name>
    <dbReference type="NCBI Taxonomy" id="1807691"/>
    <lineage>
        <taxon>Bacteria</taxon>
        <taxon>Pseudomonadati</taxon>
        <taxon>Bacteroidota</taxon>
        <taxon>Cytophagia</taxon>
        <taxon>Cytophagales</taxon>
        <taxon>Cyclobacteriaceae</taxon>
        <taxon>Echinicola</taxon>
    </lineage>
</organism>
<name>A0ABQ1V582_9BACT</name>
<proteinExistence type="predicted"/>
<dbReference type="RefSeq" id="WP_229683442.1">
    <property type="nucleotide sequence ID" value="NZ_BMIU01000014.1"/>
</dbReference>
<comment type="caution">
    <text evidence="2">The sequence shown here is derived from an EMBL/GenBank/DDBJ whole genome shotgun (WGS) entry which is preliminary data.</text>
</comment>
<accession>A0ABQ1V582</accession>
<dbReference type="Proteomes" id="UP000647339">
    <property type="component" value="Unassembled WGS sequence"/>
</dbReference>
<keyword evidence="3" id="KW-1185">Reference proteome</keyword>
<evidence type="ECO:0000313" key="3">
    <source>
        <dbReference type="Proteomes" id="UP000647339"/>
    </source>
</evidence>
<evidence type="ECO:0000259" key="1">
    <source>
        <dbReference type="Pfam" id="PF04002"/>
    </source>
</evidence>
<feature type="domain" description="RadC-like JAB" evidence="1">
    <location>
        <begin position="44"/>
        <end position="115"/>
    </location>
</feature>
<protein>
    <recommendedName>
        <fullName evidence="1">RadC-like JAB domain-containing protein</fullName>
    </recommendedName>
</protein>
<dbReference type="EMBL" id="BMIU01000014">
    <property type="protein sequence ID" value="GGF38342.1"/>
    <property type="molecule type" value="Genomic_DNA"/>
</dbReference>
<evidence type="ECO:0000313" key="2">
    <source>
        <dbReference type="EMBL" id="GGF38342.1"/>
    </source>
</evidence>
<sequence>MISKFIGIEIKYSPSYSSSPPLLLQNGYVLSYQPQVKLSEVPKITSSKEAYNVLLENWDKSKLQFVEQFKVILLNRSNRVLGIVNISTGGTPGTIADPKLVFAAALKANSSGLIMDKAQIFANKKATYDYKL</sequence>